<dbReference type="NCBIfam" id="TIGR01488">
    <property type="entry name" value="HAD-SF-IB"/>
    <property type="match status" value="1"/>
</dbReference>
<dbReference type="EMBL" id="FOQU01000010">
    <property type="protein sequence ID" value="SFJ73324.1"/>
    <property type="molecule type" value="Genomic_DNA"/>
</dbReference>
<name>A0A1I3TPY1_9BURK</name>
<dbReference type="InterPro" id="IPR004469">
    <property type="entry name" value="PSP"/>
</dbReference>
<sequence length="285" mass="30733">MTTWVRIFSIETIDADTLARANALLGARPHCRRPNLLEYRLEHCGDRERGSIDLFCRAYGLDHAVLSHAFGLDHYRLMALDMDSTLIPMECIDELASLAGAGAAVRSLTDDAVRGVTGDYKDSMRTRVRMLRGLEQHALDRFLREQITLTPGAAALVSAARKAGLKTLIVSGGFQFVADYVGHLLGIDEVVAHTLGIADGKLTGHLEGEVIDADEKSRIVGRFCERLGIAPNQTIAVGDGANDIGMIRFAGLGVGFRPKPALREVCSVKLDVSGLDGLLVVLDAA</sequence>
<dbReference type="AlphaFoldDB" id="A0A1I3TPY1"/>
<evidence type="ECO:0000313" key="16">
    <source>
        <dbReference type="Proteomes" id="UP000199548"/>
    </source>
</evidence>
<dbReference type="EC" id="3.1.3.3" evidence="4"/>
<evidence type="ECO:0000256" key="14">
    <source>
        <dbReference type="PIRSR" id="PIRSR604469-1"/>
    </source>
</evidence>
<dbReference type="GO" id="GO:0036424">
    <property type="term" value="F:L-phosphoserine phosphatase activity"/>
    <property type="evidence" value="ECO:0007669"/>
    <property type="project" value="InterPro"/>
</dbReference>
<evidence type="ECO:0000256" key="2">
    <source>
        <dbReference type="ARBA" id="ARBA00005135"/>
    </source>
</evidence>
<dbReference type="Gene3D" id="3.40.50.1000">
    <property type="entry name" value="HAD superfamily/HAD-like"/>
    <property type="match status" value="1"/>
</dbReference>
<evidence type="ECO:0000256" key="13">
    <source>
        <dbReference type="ARBA" id="ARBA00048523"/>
    </source>
</evidence>
<comment type="catalytic activity">
    <reaction evidence="12">
        <text>O-phospho-L-serine + H2O = L-serine + phosphate</text>
        <dbReference type="Rhea" id="RHEA:21208"/>
        <dbReference type="ChEBI" id="CHEBI:15377"/>
        <dbReference type="ChEBI" id="CHEBI:33384"/>
        <dbReference type="ChEBI" id="CHEBI:43474"/>
        <dbReference type="ChEBI" id="CHEBI:57524"/>
        <dbReference type="EC" id="3.1.3.3"/>
    </reaction>
</comment>
<dbReference type="OrthoDB" id="9792539at2"/>
<dbReference type="SFLD" id="SFLDG01137">
    <property type="entry name" value="C1.6.1:_Phosphoserine_Phosphat"/>
    <property type="match status" value="1"/>
</dbReference>
<accession>A0A1I3TPY1</accession>
<evidence type="ECO:0000256" key="3">
    <source>
        <dbReference type="ARBA" id="ARBA00009184"/>
    </source>
</evidence>
<dbReference type="SFLD" id="SFLDS00003">
    <property type="entry name" value="Haloacid_Dehalogenase"/>
    <property type="match status" value="1"/>
</dbReference>
<comment type="cofactor">
    <cofactor evidence="1">
        <name>Mg(2+)</name>
        <dbReference type="ChEBI" id="CHEBI:18420"/>
    </cofactor>
</comment>
<dbReference type="GO" id="GO:0000287">
    <property type="term" value="F:magnesium ion binding"/>
    <property type="evidence" value="ECO:0007669"/>
    <property type="project" value="TreeGrafter"/>
</dbReference>
<comment type="pathway">
    <text evidence="2">Amino-acid biosynthesis; L-serine biosynthesis; L-serine from 3-phospho-D-glycerate: step 3/3.</text>
</comment>
<dbReference type="SFLD" id="SFLDF00029">
    <property type="entry name" value="phosphoserine_phosphatase"/>
    <property type="match status" value="1"/>
</dbReference>
<dbReference type="UniPathway" id="UPA00135">
    <property type="reaction ID" value="UER00198"/>
</dbReference>
<dbReference type="RefSeq" id="WP_091018389.1">
    <property type="nucleotide sequence ID" value="NZ_FOQU01000010.1"/>
</dbReference>
<dbReference type="PANTHER" id="PTHR43344:SF2">
    <property type="entry name" value="PHOSPHOSERINE PHOSPHATASE"/>
    <property type="match status" value="1"/>
</dbReference>
<evidence type="ECO:0000256" key="11">
    <source>
        <dbReference type="ARBA" id="ARBA00031693"/>
    </source>
</evidence>
<keyword evidence="9" id="KW-0460">Magnesium</keyword>
<protein>
    <recommendedName>
        <fullName evidence="5">Phosphoserine phosphatase</fullName>
        <ecNumber evidence="4">3.1.3.3</ecNumber>
    </recommendedName>
    <alternativeName>
        <fullName evidence="11">O-phosphoserine phosphohydrolase</fullName>
    </alternativeName>
</protein>
<evidence type="ECO:0000256" key="8">
    <source>
        <dbReference type="ARBA" id="ARBA00022801"/>
    </source>
</evidence>
<dbReference type="InterPro" id="IPR050582">
    <property type="entry name" value="HAD-like_SerB"/>
</dbReference>
<dbReference type="NCBIfam" id="TIGR00338">
    <property type="entry name" value="serB"/>
    <property type="match status" value="1"/>
</dbReference>
<evidence type="ECO:0000256" key="4">
    <source>
        <dbReference type="ARBA" id="ARBA00012640"/>
    </source>
</evidence>
<evidence type="ECO:0000256" key="1">
    <source>
        <dbReference type="ARBA" id="ARBA00001946"/>
    </source>
</evidence>
<dbReference type="InterPro" id="IPR023214">
    <property type="entry name" value="HAD_sf"/>
</dbReference>
<feature type="active site" description="Nucleophile" evidence="14">
    <location>
        <position position="81"/>
    </location>
</feature>
<dbReference type="STRING" id="420953.SAMN05192543_11084"/>
<proteinExistence type="inferred from homology"/>
<dbReference type="SUPFAM" id="SSF56784">
    <property type="entry name" value="HAD-like"/>
    <property type="match status" value="1"/>
</dbReference>
<reference evidence="15 16" key="1">
    <citation type="submission" date="2016-10" db="EMBL/GenBank/DDBJ databases">
        <authorList>
            <person name="de Groot N.N."/>
        </authorList>
    </citation>
    <scope>NUCLEOTIDE SEQUENCE [LARGE SCALE GENOMIC DNA]</scope>
    <source>
        <strain evidence="15 16">LMG 23650</strain>
    </source>
</reference>
<keyword evidence="10" id="KW-0718">Serine biosynthesis</keyword>
<comment type="catalytic activity">
    <reaction evidence="13">
        <text>O-phospho-D-serine + H2O = D-serine + phosphate</text>
        <dbReference type="Rhea" id="RHEA:24873"/>
        <dbReference type="ChEBI" id="CHEBI:15377"/>
        <dbReference type="ChEBI" id="CHEBI:35247"/>
        <dbReference type="ChEBI" id="CHEBI:43474"/>
        <dbReference type="ChEBI" id="CHEBI:58680"/>
        <dbReference type="EC" id="3.1.3.3"/>
    </reaction>
</comment>
<dbReference type="Pfam" id="PF12710">
    <property type="entry name" value="HAD"/>
    <property type="match status" value="1"/>
</dbReference>
<dbReference type="SFLD" id="SFLDG01136">
    <property type="entry name" value="C1.6:_Phosphoserine_Phosphatas"/>
    <property type="match status" value="1"/>
</dbReference>
<organism evidence="15 16">
    <name type="scientific">Paraburkholderia megapolitana</name>
    <dbReference type="NCBI Taxonomy" id="420953"/>
    <lineage>
        <taxon>Bacteria</taxon>
        <taxon>Pseudomonadati</taxon>
        <taxon>Pseudomonadota</taxon>
        <taxon>Betaproteobacteria</taxon>
        <taxon>Burkholderiales</taxon>
        <taxon>Burkholderiaceae</taxon>
        <taxon>Paraburkholderia</taxon>
    </lineage>
</organism>
<dbReference type="GO" id="GO:0006564">
    <property type="term" value="P:L-serine biosynthetic process"/>
    <property type="evidence" value="ECO:0007669"/>
    <property type="project" value="UniProtKB-KW"/>
</dbReference>
<dbReference type="Proteomes" id="UP000199548">
    <property type="component" value="Unassembled WGS sequence"/>
</dbReference>
<evidence type="ECO:0000256" key="12">
    <source>
        <dbReference type="ARBA" id="ARBA00048138"/>
    </source>
</evidence>
<evidence type="ECO:0000256" key="6">
    <source>
        <dbReference type="ARBA" id="ARBA00022605"/>
    </source>
</evidence>
<evidence type="ECO:0000256" key="5">
    <source>
        <dbReference type="ARBA" id="ARBA00015196"/>
    </source>
</evidence>
<evidence type="ECO:0000313" key="15">
    <source>
        <dbReference type="EMBL" id="SFJ73324.1"/>
    </source>
</evidence>
<feature type="active site" description="Proton donor" evidence="14">
    <location>
        <position position="83"/>
    </location>
</feature>
<dbReference type="PANTHER" id="PTHR43344">
    <property type="entry name" value="PHOSPHOSERINE PHOSPHATASE"/>
    <property type="match status" value="1"/>
</dbReference>
<keyword evidence="8" id="KW-0378">Hydrolase</keyword>
<evidence type="ECO:0000256" key="9">
    <source>
        <dbReference type="ARBA" id="ARBA00022842"/>
    </source>
</evidence>
<keyword evidence="6" id="KW-0028">Amino-acid biosynthesis</keyword>
<keyword evidence="7" id="KW-0479">Metal-binding</keyword>
<evidence type="ECO:0000256" key="10">
    <source>
        <dbReference type="ARBA" id="ARBA00023299"/>
    </source>
</evidence>
<dbReference type="InterPro" id="IPR036412">
    <property type="entry name" value="HAD-like_sf"/>
</dbReference>
<dbReference type="GO" id="GO:0005737">
    <property type="term" value="C:cytoplasm"/>
    <property type="evidence" value="ECO:0007669"/>
    <property type="project" value="TreeGrafter"/>
</dbReference>
<gene>
    <name evidence="15" type="ORF">SAMN05192543_11084</name>
</gene>
<comment type="similarity">
    <text evidence="3">Belongs to the HAD-like hydrolase superfamily. SerB family.</text>
</comment>
<evidence type="ECO:0000256" key="7">
    <source>
        <dbReference type="ARBA" id="ARBA00022723"/>
    </source>
</evidence>
<keyword evidence="16" id="KW-1185">Reference proteome</keyword>